<evidence type="ECO:0000256" key="2">
    <source>
        <dbReference type="ARBA" id="ARBA00022833"/>
    </source>
</evidence>
<evidence type="ECO:0000259" key="5">
    <source>
        <dbReference type="PROSITE" id="PS50089"/>
    </source>
</evidence>
<dbReference type="Pfam" id="PF13920">
    <property type="entry name" value="zf-C3HC4_3"/>
    <property type="match status" value="1"/>
</dbReference>
<sequence>MTNQDRDAKEIELFRIEPHPPERSTDHTEKAYSSLVTLFRMLQRENKYLKKKTTCCRCEGKEASHMLLPCGHYGVCGSCVERIIQCPVCRRDVTEGLRVQLSL</sequence>
<gene>
    <name evidence="6" type="ORF">GSLYS_00016660001</name>
</gene>
<evidence type="ECO:0000256" key="4">
    <source>
        <dbReference type="SAM" id="MobiDB-lite"/>
    </source>
</evidence>
<evidence type="ECO:0000256" key="3">
    <source>
        <dbReference type="PROSITE-ProRule" id="PRU00175"/>
    </source>
</evidence>
<dbReference type="InterPro" id="IPR001841">
    <property type="entry name" value="Znf_RING"/>
</dbReference>
<feature type="domain" description="RING-type" evidence="5">
    <location>
        <begin position="55"/>
        <end position="90"/>
    </location>
</feature>
<feature type="region of interest" description="Disordered" evidence="4">
    <location>
        <begin position="1"/>
        <end position="29"/>
    </location>
</feature>
<dbReference type="PROSITE" id="PS50089">
    <property type="entry name" value="ZF_RING_2"/>
    <property type="match status" value="1"/>
</dbReference>
<comment type="caution">
    <text evidence="6">The sequence shown here is derived from an EMBL/GenBank/DDBJ whole genome shotgun (WGS) entry which is preliminary data.</text>
</comment>
<keyword evidence="7" id="KW-1185">Reference proteome</keyword>
<organism evidence="6 7">
    <name type="scientific">Lymnaea stagnalis</name>
    <name type="common">Great pond snail</name>
    <name type="synonym">Helix stagnalis</name>
    <dbReference type="NCBI Taxonomy" id="6523"/>
    <lineage>
        <taxon>Eukaryota</taxon>
        <taxon>Metazoa</taxon>
        <taxon>Spiralia</taxon>
        <taxon>Lophotrochozoa</taxon>
        <taxon>Mollusca</taxon>
        <taxon>Gastropoda</taxon>
        <taxon>Heterobranchia</taxon>
        <taxon>Euthyneura</taxon>
        <taxon>Panpulmonata</taxon>
        <taxon>Hygrophila</taxon>
        <taxon>Lymnaeoidea</taxon>
        <taxon>Lymnaeidae</taxon>
        <taxon>Lymnaea</taxon>
    </lineage>
</organism>
<accession>A0AAV2I8J7</accession>
<keyword evidence="1 3" id="KW-0479">Metal-binding</keyword>
<evidence type="ECO:0000313" key="6">
    <source>
        <dbReference type="EMBL" id="CAL1543126.1"/>
    </source>
</evidence>
<dbReference type="SUPFAM" id="SSF57850">
    <property type="entry name" value="RING/U-box"/>
    <property type="match status" value="1"/>
</dbReference>
<protein>
    <recommendedName>
        <fullName evidence="5">RING-type domain-containing protein</fullName>
    </recommendedName>
</protein>
<dbReference type="Proteomes" id="UP001497497">
    <property type="component" value="Unassembled WGS sequence"/>
</dbReference>
<evidence type="ECO:0000313" key="7">
    <source>
        <dbReference type="Proteomes" id="UP001497497"/>
    </source>
</evidence>
<keyword evidence="2" id="KW-0862">Zinc</keyword>
<dbReference type="InterPro" id="IPR013083">
    <property type="entry name" value="Znf_RING/FYVE/PHD"/>
</dbReference>
<evidence type="ECO:0000256" key="1">
    <source>
        <dbReference type="ARBA" id="ARBA00022771"/>
    </source>
</evidence>
<keyword evidence="1 3" id="KW-0863">Zinc-finger</keyword>
<dbReference type="EMBL" id="CAXITT010000527">
    <property type="protein sequence ID" value="CAL1543126.1"/>
    <property type="molecule type" value="Genomic_DNA"/>
</dbReference>
<reference evidence="6 7" key="1">
    <citation type="submission" date="2024-04" db="EMBL/GenBank/DDBJ databases">
        <authorList>
            <consortium name="Genoscope - CEA"/>
            <person name="William W."/>
        </authorList>
    </citation>
    <scope>NUCLEOTIDE SEQUENCE [LARGE SCALE GENOMIC DNA]</scope>
</reference>
<dbReference type="GO" id="GO:0008270">
    <property type="term" value="F:zinc ion binding"/>
    <property type="evidence" value="ECO:0007669"/>
    <property type="project" value="UniProtKB-KW"/>
</dbReference>
<name>A0AAV2I8J7_LYMST</name>
<dbReference type="Gene3D" id="3.30.40.10">
    <property type="entry name" value="Zinc/RING finger domain, C3HC4 (zinc finger)"/>
    <property type="match status" value="1"/>
</dbReference>
<proteinExistence type="predicted"/>
<dbReference type="AlphaFoldDB" id="A0AAV2I8J7"/>